<sequence>MCLPFCHVQFCRLKTTSFVHGLLPPVTTEGPSVYYSDDATRGNRKTSGDSLLNARPPTAHPYSQTISFFMLITSLGREVRAGTSRKRKMISVRKFDDSQMQIRFVTASDDNLVDHEAKNLFLPSSR</sequence>
<organism evidence="2 3">
    <name type="scientific">Oedothorax gibbosus</name>
    <dbReference type="NCBI Taxonomy" id="931172"/>
    <lineage>
        <taxon>Eukaryota</taxon>
        <taxon>Metazoa</taxon>
        <taxon>Ecdysozoa</taxon>
        <taxon>Arthropoda</taxon>
        <taxon>Chelicerata</taxon>
        <taxon>Arachnida</taxon>
        <taxon>Araneae</taxon>
        <taxon>Araneomorphae</taxon>
        <taxon>Entelegynae</taxon>
        <taxon>Araneoidea</taxon>
        <taxon>Linyphiidae</taxon>
        <taxon>Erigoninae</taxon>
        <taxon>Oedothorax</taxon>
    </lineage>
</organism>
<protein>
    <submittedName>
        <fullName evidence="2">Uncharacterized protein</fullName>
    </submittedName>
</protein>
<proteinExistence type="predicted"/>
<feature type="region of interest" description="Disordered" evidence="1">
    <location>
        <begin position="33"/>
        <end position="58"/>
    </location>
</feature>
<gene>
    <name evidence="2" type="ORF">JTE90_017183</name>
</gene>
<evidence type="ECO:0000313" key="2">
    <source>
        <dbReference type="EMBL" id="KAG8192618.1"/>
    </source>
</evidence>
<name>A0AAV6VA59_9ARAC</name>
<keyword evidence="3" id="KW-1185">Reference proteome</keyword>
<dbReference type="AlphaFoldDB" id="A0AAV6VA59"/>
<evidence type="ECO:0000313" key="3">
    <source>
        <dbReference type="Proteomes" id="UP000827092"/>
    </source>
</evidence>
<dbReference type="EMBL" id="JAFNEN010000137">
    <property type="protein sequence ID" value="KAG8192618.1"/>
    <property type="molecule type" value="Genomic_DNA"/>
</dbReference>
<accession>A0AAV6VA59</accession>
<evidence type="ECO:0000256" key="1">
    <source>
        <dbReference type="SAM" id="MobiDB-lite"/>
    </source>
</evidence>
<dbReference type="Proteomes" id="UP000827092">
    <property type="component" value="Unassembled WGS sequence"/>
</dbReference>
<reference evidence="2 3" key="1">
    <citation type="journal article" date="2022" name="Nat. Ecol. Evol.">
        <title>A masculinizing supergene underlies an exaggerated male reproductive morph in a spider.</title>
        <authorList>
            <person name="Hendrickx F."/>
            <person name="De Corte Z."/>
            <person name="Sonet G."/>
            <person name="Van Belleghem S.M."/>
            <person name="Kostlbacher S."/>
            <person name="Vangestel C."/>
        </authorList>
    </citation>
    <scope>NUCLEOTIDE SEQUENCE [LARGE SCALE GENOMIC DNA]</scope>
    <source>
        <strain evidence="2">W744_W776</strain>
    </source>
</reference>
<comment type="caution">
    <text evidence="2">The sequence shown here is derived from an EMBL/GenBank/DDBJ whole genome shotgun (WGS) entry which is preliminary data.</text>
</comment>